<feature type="compositionally biased region" description="Polar residues" evidence="1">
    <location>
        <begin position="57"/>
        <end position="66"/>
    </location>
</feature>
<feature type="compositionally biased region" description="Acidic residues" evidence="1">
    <location>
        <begin position="70"/>
        <end position="80"/>
    </location>
</feature>
<name>A0A8S2WEU5_9BILA</name>
<dbReference type="Proteomes" id="UP000676336">
    <property type="component" value="Unassembled WGS sequence"/>
</dbReference>
<accession>A0A8S2WEU5</accession>
<feature type="non-terminal residue" evidence="3">
    <location>
        <position position="80"/>
    </location>
</feature>
<keyword evidence="2" id="KW-0472">Membrane</keyword>
<reference evidence="3" key="1">
    <citation type="submission" date="2021-02" db="EMBL/GenBank/DDBJ databases">
        <authorList>
            <person name="Nowell W R."/>
        </authorList>
    </citation>
    <scope>NUCLEOTIDE SEQUENCE</scope>
</reference>
<evidence type="ECO:0000256" key="1">
    <source>
        <dbReference type="SAM" id="MobiDB-lite"/>
    </source>
</evidence>
<evidence type="ECO:0000313" key="4">
    <source>
        <dbReference type="Proteomes" id="UP000676336"/>
    </source>
</evidence>
<organism evidence="3 4">
    <name type="scientific">Rotaria magnacalcarata</name>
    <dbReference type="NCBI Taxonomy" id="392030"/>
    <lineage>
        <taxon>Eukaryota</taxon>
        <taxon>Metazoa</taxon>
        <taxon>Spiralia</taxon>
        <taxon>Gnathifera</taxon>
        <taxon>Rotifera</taxon>
        <taxon>Eurotatoria</taxon>
        <taxon>Bdelloidea</taxon>
        <taxon>Philodinida</taxon>
        <taxon>Philodinidae</taxon>
        <taxon>Rotaria</taxon>
    </lineage>
</organism>
<dbReference type="AlphaFoldDB" id="A0A8S2WEU5"/>
<evidence type="ECO:0000313" key="3">
    <source>
        <dbReference type="EMBL" id="CAF4447610.1"/>
    </source>
</evidence>
<gene>
    <name evidence="3" type="ORF">SMN809_LOCUS32557</name>
</gene>
<feature type="region of interest" description="Disordered" evidence="1">
    <location>
        <begin position="36"/>
        <end position="80"/>
    </location>
</feature>
<evidence type="ECO:0000256" key="2">
    <source>
        <dbReference type="SAM" id="Phobius"/>
    </source>
</evidence>
<comment type="caution">
    <text evidence="3">The sequence shown here is derived from an EMBL/GenBank/DDBJ whole genome shotgun (WGS) entry which is preliminary data.</text>
</comment>
<dbReference type="EMBL" id="CAJOBI010068635">
    <property type="protein sequence ID" value="CAF4447610.1"/>
    <property type="molecule type" value="Genomic_DNA"/>
</dbReference>
<proteinExistence type="predicted"/>
<sequence length="80" mass="9276">MNLVCRIVIIYFIFIALIALVSETELNHFQTVDTTKSDTINDDDLNETNDDRRRSTRTAAQKSYSKQQDDDNSEEDDDED</sequence>
<keyword evidence="2" id="KW-1133">Transmembrane helix</keyword>
<keyword evidence="2" id="KW-0812">Transmembrane</keyword>
<protein>
    <submittedName>
        <fullName evidence="3">Uncharacterized protein</fullName>
    </submittedName>
</protein>
<feature type="transmembrane region" description="Helical" evidence="2">
    <location>
        <begin position="6"/>
        <end position="22"/>
    </location>
</feature>